<dbReference type="GeneID" id="63829612"/>
<evidence type="ECO:0000313" key="1">
    <source>
        <dbReference type="EMBL" id="KZT06544.1"/>
    </source>
</evidence>
<protein>
    <submittedName>
        <fullName evidence="1">Uncharacterized protein</fullName>
    </submittedName>
</protein>
<dbReference type="RefSeq" id="XP_040764284.1">
    <property type="nucleotide sequence ID" value="XM_040912584.1"/>
</dbReference>
<evidence type="ECO:0000313" key="2">
    <source>
        <dbReference type="Proteomes" id="UP000076871"/>
    </source>
</evidence>
<dbReference type="InterPro" id="IPR029058">
    <property type="entry name" value="AB_hydrolase_fold"/>
</dbReference>
<proteinExistence type="predicted"/>
<dbReference type="InParanoid" id="A0A165E9Q3"/>
<gene>
    <name evidence="1" type="ORF">LAESUDRAFT_759365</name>
</gene>
<organism evidence="1 2">
    <name type="scientific">Laetiporus sulphureus 93-53</name>
    <dbReference type="NCBI Taxonomy" id="1314785"/>
    <lineage>
        <taxon>Eukaryota</taxon>
        <taxon>Fungi</taxon>
        <taxon>Dikarya</taxon>
        <taxon>Basidiomycota</taxon>
        <taxon>Agaricomycotina</taxon>
        <taxon>Agaricomycetes</taxon>
        <taxon>Polyporales</taxon>
        <taxon>Laetiporus</taxon>
    </lineage>
</organism>
<dbReference type="AlphaFoldDB" id="A0A165E9Q3"/>
<dbReference type="EMBL" id="KV427624">
    <property type="protein sequence ID" value="KZT06544.1"/>
    <property type="molecule type" value="Genomic_DNA"/>
</dbReference>
<accession>A0A165E9Q3</accession>
<name>A0A165E9Q3_9APHY</name>
<dbReference type="Proteomes" id="UP000076871">
    <property type="component" value="Unassembled WGS sequence"/>
</dbReference>
<dbReference type="OrthoDB" id="190201at2759"/>
<sequence length="182" mass="20808">MTSIPIILYDQLSNGHSTHLKEKPPMLWTIDLFINELISLLEHFTIQDAFDLLSHLQPKGLRHLILLDSLVALSLWSKANMQLLQEFPNEVQEGMGMEMKDPVKFYVALKQFHVKHACNIRPYLKEVQHSFNAIFGADVTTVQFNGLLHHVNNNIKSIEGTIQPLIQNVNLTTFIDDLVQVV</sequence>
<dbReference type="STRING" id="1314785.A0A165E9Q3"/>
<reference evidence="1 2" key="1">
    <citation type="journal article" date="2016" name="Mol. Biol. Evol.">
        <title>Comparative Genomics of Early-Diverging Mushroom-Forming Fungi Provides Insights into the Origins of Lignocellulose Decay Capabilities.</title>
        <authorList>
            <person name="Nagy L.G."/>
            <person name="Riley R."/>
            <person name="Tritt A."/>
            <person name="Adam C."/>
            <person name="Daum C."/>
            <person name="Floudas D."/>
            <person name="Sun H."/>
            <person name="Yadav J.S."/>
            <person name="Pangilinan J."/>
            <person name="Larsson K.H."/>
            <person name="Matsuura K."/>
            <person name="Barry K."/>
            <person name="Labutti K."/>
            <person name="Kuo R."/>
            <person name="Ohm R.A."/>
            <person name="Bhattacharya S.S."/>
            <person name="Shirouzu T."/>
            <person name="Yoshinaga Y."/>
            <person name="Martin F.M."/>
            <person name="Grigoriev I.V."/>
            <person name="Hibbett D.S."/>
        </authorList>
    </citation>
    <scope>NUCLEOTIDE SEQUENCE [LARGE SCALE GENOMIC DNA]</scope>
    <source>
        <strain evidence="1 2">93-53</strain>
    </source>
</reference>
<dbReference type="Gene3D" id="3.40.50.1820">
    <property type="entry name" value="alpha/beta hydrolase"/>
    <property type="match status" value="1"/>
</dbReference>
<keyword evidence="2" id="KW-1185">Reference proteome</keyword>
<dbReference type="SUPFAM" id="SSF53474">
    <property type="entry name" value="alpha/beta-Hydrolases"/>
    <property type="match status" value="1"/>
</dbReference>